<feature type="region of interest" description="Disordered" evidence="1">
    <location>
        <begin position="145"/>
        <end position="277"/>
    </location>
</feature>
<feature type="compositionally biased region" description="Basic and acidic residues" evidence="1">
    <location>
        <begin position="689"/>
        <end position="698"/>
    </location>
</feature>
<dbReference type="AlphaFoldDB" id="A0AAV1ZYI5"/>
<feature type="compositionally biased region" description="Basic and acidic residues" evidence="1">
    <location>
        <begin position="650"/>
        <end position="660"/>
    </location>
</feature>
<feature type="compositionally biased region" description="Basic and acidic residues" evidence="1">
    <location>
        <begin position="466"/>
        <end position="536"/>
    </location>
</feature>
<dbReference type="Proteomes" id="UP001497382">
    <property type="component" value="Unassembled WGS sequence"/>
</dbReference>
<sequence>MRKTQAMGSRGTARITLVIAVLSWFQISHAQQAVKKEALDPGTVQMLSNILESLDAFRNDRLRDLEKIRIATPPGNGTTVTRIGDITDAPTNSSVSEHIKALKEGIMGHNPVKKTFGYKVTVYTSPIGEDGKDSNPVLVTQYVGGDMKPESASRRADETEDLQESANHPDRQLVRSSESAHIPIKLSISSVGGGDGEESSATGGATDHNRKTEHSISSEKGHQNQHVLHSNVAKGHDHERHSAKHDEHHKETEKESHRHDTQEHDKGGATQQGIRERTEIEYYEREHFLDTEYDKAKKGHENTKGVKEHESHNDHDSHEDKKLHAKDGSHSHKTDTGGSLGKAVAAGEAAAIAGHDVHPYYKPPIAIAHPRAINEEQTVHEDSHALKEDSESSRLHHSEESKGHREHNSERDHHSEEKDSGYVDKDKGRRKEGYRERGYKITAEREYFLNNAHHDKGHATHTSGQKLKDQEGAAHGSKEGERDRGFTKEEKKEEAHDAAYDAKDRHYYDGEAHSEGFSTEKKAASSSGEKKQKEEVVPLAPPVVNYVEEDPHPGPLYHLPIVYSPSNDGTQAVVAYPPENLAPVHKPHNNPEESEYQSNIRQSRREHKPGNQQPLGGYDDEPEERPSNGYVGHATYKNRNPSPLVASIRENVRKDVHKEPPSYSKSESTSSSSSENSVPSSENSVRFPNDGEERRQEPETDNGSDEIIFPQEEEKVIPDYAKYPKEVPRGHSAERVYYPKKSPNQPILHKNHRPITGKDLVYLEEPKRVRTQQNQHLNHNVHSATARLPDARKNLGQTDSMSLYVQGAQNADKLVRSAYPQIQNQGNPISELIHDVISGYTQPQDLQRYSQPSPPRNENIELAYADLHHLYNLNPGSHDQRQHRTQHLRSPEHHPRDQKTLGVQKQKAGRYSPHQQTSLEHHQQNHAQRPVVLLQQTQQTQQPQIPRTISALEQLQQQTKPPFSPVVLLSRGPPAQKQNQAVDIWYTRQNK</sequence>
<dbReference type="EMBL" id="CAXIEN010000096">
    <property type="protein sequence ID" value="CAL1276743.1"/>
    <property type="molecule type" value="Genomic_DNA"/>
</dbReference>
<name>A0AAV1ZYI5_9ARAC</name>
<proteinExistence type="predicted"/>
<comment type="caution">
    <text evidence="3">The sequence shown here is derived from an EMBL/GenBank/DDBJ whole genome shotgun (WGS) entry which is preliminary data.</text>
</comment>
<feature type="region of interest" description="Disordered" evidence="1">
    <location>
        <begin position="871"/>
        <end position="927"/>
    </location>
</feature>
<feature type="signal peptide" evidence="2">
    <location>
        <begin position="1"/>
        <end position="30"/>
    </location>
</feature>
<feature type="compositionally biased region" description="Basic and acidic residues" evidence="1">
    <location>
        <begin position="291"/>
        <end position="335"/>
    </location>
</feature>
<feature type="compositionally biased region" description="Basic and acidic residues" evidence="1">
    <location>
        <begin position="889"/>
        <end position="899"/>
    </location>
</feature>
<evidence type="ECO:0000256" key="1">
    <source>
        <dbReference type="SAM" id="MobiDB-lite"/>
    </source>
</evidence>
<feature type="compositionally biased region" description="Basic and acidic residues" evidence="1">
    <location>
        <begin position="378"/>
        <end position="458"/>
    </location>
</feature>
<protein>
    <submittedName>
        <fullName evidence="3">Uncharacterized protein</fullName>
    </submittedName>
</protein>
<organism evidence="3 4">
    <name type="scientific">Larinioides sclopetarius</name>
    <dbReference type="NCBI Taxonomy" id="280406"/>
    <lineage>
        <taxon>Eukaryota</taxon>
        <taxon>Metazoa</taxon>
        <taxon>Ecdysozoa</taxon>
        <taxon>Arthropoda</taxon>
        <taxon>Chelicerata</taxon>
        <taxon>Arachnida</taxon>
        <taxon>Araneae</taxon>
        <taxon>Araneomorphae</taxon>
        <taxon>Entelegynae</taxon>
        <taxon>Araneoidea</taxon>
        <taxon>Araneidae</taxon>
        <taxon>Larinioides</taxon>
    </lineage>
</organism>
<gene>
    <name evidence="3" type="ORF">LARSCL_LOCUS8829</name>
</gene>
<feature type="region of interest" description="Disordered" evidence="1">
    <location>
        <begin position="291"/>
        <end position="341"/>
    </location>
</feature>
<feature type="compositionally biased region" description="Low complexity" evidence="1">
    <location>
        <begin position="661"/>
        <end position="685"/>
    </location>
</feature>
<keyword evidence="4" id="KW-1185">Reference proteome</keyword>
<feature type="compositionally biased region" description="Basic and acidic residues" evidence="1">
    <location>
        <begin position="147"/>
        <end position="157"/>
    </location>
</feature>
<feature type="chain" id="PRO_5043931740" evidence="2">
    <location>
        <begin position="31"/>
        <end position="991"/>
    </location>
</feature>
<feature type="region of interest" description="Disordered" evidence="1">
    <location>
        <begin position="378"/>
        <end position="752"/>
    </location>
</feature>
<keyword evidence="2" id="KW-0732">Signal</keyword>
<evidence type="ECO:0000313" key="4">
    <source>
        <dbReference type="Proteomes" id="UP001497382"/>
    </source>
</evidence>
<reference evidence="3 4" key="1">
    <citation type="submission" date="2024-04" db="EMBL/GenBank/DDBJ databases">
        <authorList>
            <person name="Rising A."/>
            <person name="Reimegard J."/>
            <person name="Sonavane S."/>
            <person name="Akerstrom W."/>
            <person name="Nylinder S."/>
            <person name="Hedman E."/>
            <person name="Kallberg Y."/>
        </authorList>
    </citation>
    <scope>NUCLEOTIDE SEQUENCE [LARGE SCALE GENOMIC DNA]</scope>
</reference>
<feature type="compositionally biased region" description="Basic and acidic residues" evidence="1">
    <location>
        <begin position="234"/>
        <end position="267"/>
    </location>
</feature>
<feature type="compositionally biased region" description="Basic and acidic residues" evidence="1">
    <location>
        <begin position="712"/>
        <end position="734"/>
    </location>
</feature>
<evidence type="ECO:0000256" key="2">
    <source>
        <dbReference type="SAM" id="SignalP"/>
    </source>
</evidence>
<accession>A0AAV1ZYI5</accession>
<feature type="compositionally biased region" description="Basic and acidic residues" evidence="1">
    <location>
        <begin position="207"/>
        <end position="222"/>
    </location>
</feature>
<evidence type="ECO:0000313" key="3">
    <source>
        <dbReference type="EMBL" id="CAL1276743.1"/>
    </source>
</evidence>